<dbReference type="RefSeq" id="WP_007044249.1">
    <property type="nucleotide sequence ID" value="NZ_AGJL01000016.1"/>
</dbReference>
<accession>H1KYD7</accession>
<dbReference type="PROSITE" id="PS00867">
    <property type="entry name" value="CPSASE_2"/>
    <property type="match status" value="1"/>
</dbReference>
<feature type="domain" description="ATP-grasp" evidence="3">
    <location>
        <begin position="112"/>
        <end position="293"/>
    </location>
</feature>
<dbReference type="InterPro" id="IPR011761">
    <property type="entry name" value="ATP-grasp"/>
</dbReference>
<reference evidence="4 5" key="1">
    <citation type="submission" date="2011-09" db="EMBL/GenBank/DDBJ databases">
        <title>The draft genome of Methanotorris formicicus Mc-S-70.</title>
        <authorList>
            <consortium name="US DOE Joint Genome Institute (JGI-PGF)"/>
            <person name="Lucas S."/>
            <person name="Han J."/>
            <person name="Lapidus A."/>
            <person name="Cheng J.-F."/>
            <person name="Goodwin L."/>
            <person name="Pitluck S."/>
            <person name="Peters L."/>
            <person name="Land M.L."/>
            <person name="Hauser L."/>
            <person name="Sieprawska-Lupa M."/>
            <person name="Takai K."/>
            <person name="Miyazaki J."/>
            <person name="Whitman W."/>
            <person name="Woyke T.J."/>
        </authorList>
    </citation>
    <scope>NUCLEOTIDE SEQUENCE [LARGE SCALE GENOMIC DNA]</scope>
    <source>
        <strain evidence="4 5">Mc-S-70</strain>
    </source>
</reference>
<dbReference type="InterPro" id="IPR016677">
    <property type="entry name" value="UCP016817_carboligase"/>
</dbReference>
<dbReference type="Proteomes" id="UP000003706">
    <property type="component" value="Unassembled WGS sequence"/>
</dbReference>
<dbReference type="InterPro" id="IPR005479">
    <property type="entry name" value="CPAse_ATP-bd"/>
</dbReference>
<comment type="cofactor">
    <cofactor evidence="1">
        <name>Mn(2+)</name>
        <dbReference type="ChEBI" id="CHEBI:29035"/>
    </cofactor>
</comment>
<dbReference type="GO" id="GO:0046872">
    <property type="term" value="F:metal ion binding"/>
    <property type="evidence" value="ECO:0007669"/>
    <property type="project" value="InterPro"/>
</dbReference>
<keyword evidence="2" id="KW-0547">Nucleotide-binding</keyword>
<dbReference type="STRING" id="647171.MetfoDRAFT_0810"/>
<keyword evidence="2" id="KW-0067">ATP-binding</keyword>
<dbReference type="AlphaFoldDB" id="H1KYD7"/>
<dbReference type="PIRSF" id="PIRSF016817">
    <property type="entry name" value="UCP016817_carboligase"/>
    <property type="match status" value="1"/>
</dbReference>
<evidence type="ECO:0000256" key="2">
    <source>
        <dbReference type="PROSITE-ProRule" id="PRU00409"/>
    </source>
</evidence>
<keyword evidence="5" id="KW-1185">Reference proteome</keyword>
<protein>
    <recommendedName>
        <fullName evidence="3">ATP-grasp domain-containing protein</fullName>
    </recommendedName>
</protein>
<gene>
    <name evidence="4" type="ORF">MetfoDRAFT_0810</name>
</gene>
<dbReference type="Pfam" id="PF02655">
    <property type="entry name" value="ATP-grasp_3"/>
    <property type="match status" value="1"/>
</dbReference>
<comment type="caution">
    <text evidence="4">The sequence shown here is derived from an EMBL/GenBank/DDBJ whole genome shotgun (WGS) entry which is preliminary data.</text>
</comment>
<evidence type="ECO:0000259" key="3">
    <source>
        <dbReference type="PROSITE" id="PS50975"/>
    </source>
</evidence>
<dbReference type="PANTHER" id="PTHR21621">
    <property type="entry name" value="RIBOSOMAL PROTEIN S6 MODIFICATION PROTEIN"/>
    <property type="match status" value="1"/>
</dbReference>
<organism evidence="4 5">
    <name type="scientific">Methanotorris formicicus Mc-S-70</name>
    <dbReference type="NCBI Taxonomy" id="647171"/>
    <lineage>
        <taxon>Archaea</taxon>
        <taxon>Methanobacteriati</taxon>
        <taxon>Methanobacteriota</taxon>
        <taxon>Methanomada group</taxon>
        <taxon>Methanococci</taxon>
        <taxon>Methanococcales</taxon>
        <taxon>Methanocaldococcaceae</taxon>
        <taxon>Methanotorris</taxon>
    </lineage>
</organism>
<dbReference type="OrthoDB" id="11959at2157"/>
<dbReference type="PATRIC" id="fig|647171.4.peg.802"/>
<dbReference type="PANTHER" id="PTHR21621:SF2">
    <property type="entry name" value="COENZYME GAMMA-F420-2:ALPHA-L-GLUTAMATE LIGASE"/>
    <property type="match status" value="1"/>
</dbReference>
<proteinExistence type="predicted"/>
<evidence type="ECO:0000313" key="4">
    <source>
        <dbReference type="EMBL" id="EHP87221.1"/>
    </source>
</evidence>
<dbReference type="GO" id="GO:0043774">
    <property type="term" value="F:coenzyme F420-2 alpha-glutamyl ligase activity"/>
    <property type="evidence" value="ECO:0007669"/>
    <property type="project" value="TreeGrafter"/>
</dbReference>
<dbReference type="GO" id="GO:0005737">
    <property type="term" value="C:cytoplasm"/>
    <property type="evidence" value="ECO:0007669"/>
    <property type="project" value="TreeGrafter"/>
</dbReference>
<dbReference type="EMBL" id="AGJL01000016">
    <property type="protein sequence ID" value="EHP87221.1"/>
    <property type="molecule type" value="Genomic_DNA"/>
</dbReference>
<dbReference type="InterPro" id="IPR003806">
    <property type="entry name" value="ATP-grasp_PylC-type"/>
</dbReference>
<dbReference type="Gene3D" id="3.30.470.20">
    <property type="entry name" value="ATP-grasp fold, B domain"/>
    <property type="match status" value="1"/>
</dbReference>
<dbReference type="GO" id="GO:0005524">
    <property type="term" value="F:ATP binding"/>
    <property type="evidence" value="ECO:0007669"/>
    <property type="project" value="UniProtKB-UniRule"/>
</dbReference>
<dbReference type="SUPFAM" id="SSF56059">
    <property type="entry name" value="Glutathione synthetase ATP-binding domain-like"/>
    <property type="match status" value="1"/>
</dbReference>
<sequence length="363" mass="41439">MKLLVVGVNTRPVVNSAKKLGFEVCSVSYYNPMDLDADKKIYFIDDYNHGHFKENYNENELLKAAGLFVDEVDGILITSGIFESKNSKTPNWDVIGNPPKKIKRMSNKYNTIKRLENLGYNVPVTYLAKNYSQLERYLDELKIAILKPISGSGGIGVKKINFPIIENTCIKETIDIEFPILVQEYINSDSFSAALIDANFITFNRQIIENNMYVGNITPYSLDGEVSDIGKVINDFKEIIETFELKGMNGIDFMIKDREVYIIEINPRILGTFETIEKSSGVNLVKHIIEGKPVNVREKFIKRIVFAKEKVITKIKKNPFVYDIPKYNAVIEKNEPIATVIAKTNIDYHIDSIYKECVVYEVK</sequence>
<evidence type="ECO:0000313" key="5">
    <source>
        <dbReference type="Proteomes" id="UP000003706"/>
    </source>
</evidence>
<name>H1KYD7_9EURY</name>
<evidence type="ECO:0000256" key="1">
    <source>
        <dbReference type="ARBA" id="ARBA00001936"/>
    </source>
</evidence>
<dbReference type="PROSITE" id="PS50975">
    <property type="entry name" value="ATP_GRASP"/>
    <property type="match status" value="1"/>
</dbReference>